<evidence type="ECO:0000256" key="2">
    <source>
        <dbReference type="ARBA" id="ARBA00022723"/>
    </source>
</evidence>
<keyword evidence="3" id="KW-0677">Repeat</keyword>
<name>A0A8B8IZ25_VANTA</name>
<dbReference type="Pfam" id="PF07776">
    <property type="entry name" value="zf-AD"/>
    <property type="match status" value="1"/>
</dbReference>
<dbReference type="PROSITE" id="PS00028">
    <property type="entry name" value="ZINC_FINGER_C2H2_1"/>
    <property type="match status" value="6"/>
</dbReference>
<dbReference type="PANTHER" id="PTHR24409:SF295">
    <property type="entry name" value="AZ2-RELATED"/>
    <property type="match status" value="1"/>
</dbReference>
<dbReference type="SUPFAM" id="SSF57667">
    <property type="entry name" value="beta-beta-alpha zinc fingers"/>
    <property type="match status" value="3"/>
</dbReference>
<feature type="domain" description="C2H2-type" evidence="13">
    <location>
        <begin position="396"/>
        <end position="423"/>
    </location>
</feature>
<proteinExistence type="predicted"/>
<keyword evidence="8" id="KW-0804">Transcription</keyword>
<keyword evidence="2 11" id="KW-0479">Metal-binding</keyword>
<dbReference type="FunFam" id="3.30.160.60:FF:000902">
    <property type="entry name" value="Zinc finger protein 445"/>
    <property type="match status" value="1"/>
</dbReference>
<feature type="binding site" evidence="11">
    <location>
        <position position="48"/>
    </location>
    <ligand>
        <name>Zn(2+)</name>
        <dbReference type="ChEBI" id="CHEBI:29105"/>
    </ligand>
</feature>
<evidence type="ECO:0000259" key="14">
    <source>
        <dbReference type="PROSITE" id="PS51915"/>
    </source>
</evidence>
<dbReference type="AlphaFoldDB" id="A0A8B8IZ25"/>
<dbReference type="GO" id="GO:0008270">
    <property type="term" value="F:zinc ion binding"/>
    <property type="evidence" value="ECO:0007669"/>
    <property type="project" value="UniProtKB-UniRule"/>
</dbReference>
<keyword evidence="15" id="KW-1185">Reference proteome</keyword>
<feature type="compositionally biased region" description="Basic residues" evidence="12">
    <location>
        <begin position="183"/>
        <end position="192"/>
    </location>
</feature>
<keyword evidence="9" id="KW-0539">Nucleus</keyword>
<feature type="domain" description="C2H2-type" evidence="13">
    <location>
        <begin position="480"/>
        <end position="507"/>
    </location>
</feature>
<evidence type="ECO:0000259" key="13">
    <source>
        <dbReference type="PROSITE" id="PS50157"/>
    </source>
</evidence>
<dbReference type="Proteomes" id="UP001652626">
    <property type="component" value="Chromosome 26"/>
</dbReference>
<feature type="region of interest" description="Disordered" evidence="12">
    <location>
        <begin position="93"/>
        <end position="129"/>
    </location>
</feature>
<keyword evidence="5 11" id="KW-0862">Zinc</keyword>
<dbReference type="InterPro" id="IPR036236">
    <property type="entry name" value="Znf_C2H2_sf"/>
</dbReference>
<accession>A0A8B8IZ25</accession>
<dbReference type="SUPFAM" id="SSF57716">
    <property type="entry name" value="Glucocorticoid receptor-like (DNA-binding domain)"/>
    <property type="match status" value="1"/>
</dbReference>
<evidence type="ECO:0000256" key="5">
    <source>
        <dbReference type="ARBA" id="ARBA00022833"/>
    </source>
</evidence>
<reference evidence="16" key="1">
    <citation type="submission" date="2025-08" db="UniProtKB">
        <authorList>
            <consortium name="RefSeq"/>
        </authorList>
    </citation>
    <scope>IDENTIFICATION</scope>
    <source>
        <tissue evidence="16">Whole body</tissue>
    </source>
</reference>
<dbReference type="SMART" id="SM00868">
    <property type="entry name" value="zf-AD"/>
    <property type="match status" value="1"/>
</dbReference>
<evidence type="ECO:0000256" key="7">
    <source>
        <dbReference type="ARBA" id="ARBA00023125"/>
    </source>
</evidence>
<dbReference type="PROSITE" id="PS50157">
    <property type="entry name" value="ZINC_FINGER_C2H2_2"/>
    <property type="match status" value="5"/>
</dbReference>
<feature type="compositionally biased region" description="Basic and acidic residues" evidence="12">
    <location>
        <begin position="113"/>
        <end position="129"/>
    </location>
</feature>
<dbReference type="Gene3D" id="3.40.1800.20">
    <property type="match status" value="1"/>
</dbReference>
<evidence type="ECO:0000256" key="4">
    <source>
        <dbReference type="ARBA" id="ARBA00022771"/>
    </source>
</evidence>
<evidence type="ECO:0000256" key="12">
    <source>
        <dbReference type="SAM" id="MobiDB-lite"/>
    </source>
</evidence>
<feature type="domain" description="C2H2-type" evidence="13">
    <location>
        <begin position="508"/>
        <end position="542"/>
    </location>
</feature>
<dbReference type="Gene3D" id="3.30.160.60">
    <property type="entry name" value="Classic Zinc Finger"/>
    <property type="match status" value="6"/>
</dbReference>
<evidence type="ECO:0000256" key="10">
    <source>
        <dbReference type="PROSITE-ProRule" id="PRU00042"/>
    </source>
</evidence>
<dbReference type="RefSeq" id="XP_026501696.1">
    <property type="nucleotide sequence ID" value="XM_026645911.2"/>
</dbReference>
<dbReference type="InterPro" id="IPR012934">
    <property type="entry name" value="Znf_AD"/>
</dbReference>
<feature type="binding site" evidence="11">
    <location>
        <position position="5"/>
    </location>
    <ligand>
        <name>Zn(2+)</name>
        <dbReference type="ChEBI" id="CHEBI:29105"/>
    </ligand>
</feature>
<evidence type="ECO:0000256" key="3">
    <source>
        <dbReference type="ARBA" id="ARBA00022737"/>
    </source>
</evidence>
<sequence>MDDICRLCCSTHFVNNYIFDEENALFLKMSLYLPIKVFKNDRLPQKICDKCSCKVNDFYQFCNETIEVQNRLKGILTSSKIIVNDRLDFTIIKQNANSPPPPHTCTQGTQTEHQQDGTSEPKIKTEPKTLSPEIKKECDYFEIDDFAHIDIHSDNSEEEFLIDIKKKKKSRKENNDTSNGVIKAKRGRKRKTKQGDQELGSQPIANGLALISEESGVDLDLVKEEIEMRPQELGKVLDSMQELKPESNEDVFYCCMCFAQCGSRLALLKHYKEHGRKCEASQEPAPPPAPPGDASRCLRCQKTVPAPQWAEHWRRHFARDTHPFRCALCEVTYRDHHRILKHGLTHGAHELRREEGSRAAPRFVCDVCPAGFRYMRCLLAHRTRAHPEAAARALALRCGVCARSFAHSNSLRRHARVHSGELNYLCNVCGKALSSREHLKFHIRIHTGYKPNVCKVCGKGFVKKCNLKLHERVHSGEKPHVCSHCGKAFSQRSTLVIHERYHSGARPYACSLCGRGFVARGLLTMHLKTACVDVPRHRPPPPRPPKLSSR</sequence>
<dbReference type="PANTHER" id="PTHR24409">
    <property type="entry name" value="ZINC FINGER PROTEIN 142"/>
    <property type="match status" value="1"/>
</dbReference>
<feature type="region of interest" description="Disordered" evidence="12">
    <location>
        <begin position="167"/>
        <end position="201"/>
    </location>
</feature>
<keyword evidence="4 10" id="KW-0863">Zinc-finger</keyword>
<keyword evidence="6" id="KW-0805">Transcription regulation</keyword>
<feature type="binding site" evidence="11">
    <location>
        <position position="8"/>
    </location>
    <ligand>
        <name>Zn(2+)</name>
        <dbReference type="ChEBI" id="CHEBI:29105"/>
    </ligand>
</feature>
<organism evidence="15 16">
    <name type="scientific">Vanessa tameamea</name>
    <name type="common">Kamehameha butterfly</name>
    <dbReference type="NCBI Taxonomy" id="334116"/>
    <lineage>
        <taxon>Eukaryota</taxon>
        <taxon>Metazoa</taxon>
        <taxon>Ecdysozoa</taxon>
        <taxon>Arthropoda</taxon>
        <taxon>Hexapoda</taxon>
        <taxon>Insecta</taxon>
        <taxon>Pterygota</taxon>
        <taxon>Neoptera</taxon>
        <taxon>Endopterygota</taxon>
        <taxon>Lepidoptera</taxon>
        <taxon>Glossata</taxon>
        <taxon>Ditrysia</taxon>
        <taxon>Papilionoidea</taxon>
        <taxon>Nymphalidae</taxon>
        <taxon>Nymphalinae</taxon>
        <taxon>Vanessa</taxon>
    </lineage>
</organism>
<keyword evidence="7" id="KW-0238">DNA-binding</keyword>
<feature type="domain" description="C2H2-type" evidence="13">
    <location>
        <begin position="424"/>
        <end position="451"/>
    </location>
</feature>
<evidence type="ECO:0000256" key="6">
    <source>
        <dbReference type="ARBA" id="ARBA00023015"/>
    </source>
</evidence>
<dbReference type="FunFam" id="3.30.160.60:FF:000325">
    <property type="entry name" value="ZFP90 zinc finger protein"/>
    <property type="match status" value="1"/>
</dbReference>
<protein>
    <submittedName>
        <fullName evidence="16">Endothelial zinc finger protein induced by tumor necrosis factor alpha-like</fullName>
    </submittedName>
</protein>
<evidence type="ECO:0000256" key="9">
    <source>
        <dbReference type="ARBA" id="ARBA00023242"/>
    </source>
</evidence>
<feature type="binding site" evidence="11">
    <location>
        <position position="51"/>
    </location>
    <ligand>
        <name>Zn(2+)</name>
        <dbReference type="ChEBI" id="CHEBI:29105"/>
    </ligand>
</feature>
<dbReference type="OrthoDB" id="3437960at2759"/>
<evidence type="ECO:0000256" key="1">
    <source>
        <dbReference type="ARBA" id="ARBA00004123"/>
    </source>
</evidence>
<evidence type="ECO:0000256" key="11">
    <source>
        <dbReference type="PROSITE-ProRule" id="PRU01263"/>
    </source>
</evidence>
<dbReference type="GO" id="GO:0005634">
    <property type="term" value="C:nucleus"/>
    <property type="evidence" value="ECO:0007669"/>
    <property type="project" value="UniProtKB-SubCell"/>
</dbReference>
<dbReference type="PROSITE" id="PS51915">
    <property type="entry name" value="ZAD"/>
    <property type="match status" value="1"/>
</dbReference>
<feature type="domain" description="C2H2-type" evidence="13">
    <location>
        <begin position="452"/>
        <end position="479"/>
    </location>
</feature>
<dbReference type="OMA" id="ERYHSGA"/>
<dbReference type="GO" id="GO:0000977">
    <property type="term" value="F:RNA polymerase II transcription regulatory region sequence-specific DNA binding"/>
    <property type="evidence" value="ECO:0007669"/>
    <property type="project" value="TreeGrafter"/>
</dbReference>
<dbReference type="GO" id="GO:0000981">
    <property type="term" value="F:DNA-binding transcription factor activity, RNA polymerase II-specific"/>
    <property type="evidence" value="ECO:0007669"/>
    <property type="project" value="TreeGrafter"/>
</dbReference>
<dbReference type="InterPro" id="IPR013087">
    <property type="entry name" value="Znf_C2H2_type"/>
</dbReference>
<dbReference type="Pfam" id="PF00096">
    <property type="entry name" value="zf-C2H2"/>
    <property type="match status" value="4"/>
</dbReference>
<gene>
    <name evidence="16" type="primary">LOC113404846</name>
</gene>
<dbReference type="FunFam" id="3.30.160.60:FF:002343">
    <property type="entry name" value="Zinc finger protein 33A"/>
    <property type="match status" value="1"/>
</dbReference>
<evidence type="ECO:0000313" key="15">
    <source>
        <dbReference type="Proteomes" id="UP001652626"/>
    </source>
</evidence>
<evidence type="ECO:0000256" key="8">
    <source>
        <dbReference type="ARBA" id="ARBA00023163"/>
    </source>
</evidence>
<comment type="subcellular location">
    <subcellularLocation>
        <location evidence="1">Nucleus</location>
    </subcellularLocation>
</comment>
<evidence type="ECO:0000313" key="16">
    <source>
        <dbReference type="RefSeq" id="XP_026501696.1"/>
    </source>
</evidence>
<feature type="domain" description="ZAD" evidence="14">
    <location>
        <begin position="3"/>
        <end position="75"/>
    </location>
</feature>
<dbReference type="GeneID" id="113404846"/>
<dbReference type="SMART" id="SM00355">
    <property type="entry name" value="ZnF_C2H2"/>
    <property type="match status" value="9"/>
</dbReference>